<gene>
    <name evidence="1" type="ORF">AVDCRST_MAG56-6807</name>
</gene>
<accession>A0A6J4KX34</accession>
<sequence>MDKPFLADGQHVVEITDIEEGKSEHKGTPFFACRFENEDGFILQRFYLTKPGMSGILDLCQAVGIEVSEGDQIDTKQLLHKRVAIVVEDRSYEDPETGRERTIKQATAYGKAGSRG</sequence>
<reference evidence="1" key="1">
    <citation type="submission" date="2020-02" db="EMBL/GenBank/DDBJ databases">
        <authorList>
            <person name="Meier V. D."/>
        </authorList>
    </citation>
    <scope>NUCLEOTIDE SEQUENCE</scope>
    <source>
        <strain evidence="1">AVDCRST_MAG56</strain>
    </source>
</reference>
<name>A0A6J4KX34_9SPHI</name>
<dbReference type="EMBL" id="CADCTQ010000558">
    <property type="protein sequence ID" value="CAA9318006.1"/>
    <property type="molecule type" value="Genomic_DNA"/>
</dbReference>
<dbReference type="AlphaFoldDB" id="A0A6J4KX34"/>
<proteinExistence type="predicted"/>
<protein>
    <submittedName>
        <fullName evidence="1">Uncharacterized protein</fullName>
    </submittedName>
</protein>
<evidence type="ECO:0000313" key="1">
    <source>
        <dbReference type="EMBL" id="CAA9318006.1"/>
    </source>
</evidence>
<organism evidence="1">
    <name type="scientific">uncultured Cytophagales bacterium</name>
    <dbReference type="NCBI Taxonomy" id="158755"/>
    <lineage>
        <taxon>Bacteria</taxon>
        <taxon>Pseudomonadati</taxon>
        <taxon>Bacteroidota</taxon>
        <taxon>Sphingobacteriia</taxon>
        <taxon>Sphingobacteriales</taxon>
        <taxon>environmental samples</taxon>
    </lineage>
</organism>